<name>A0A078KRM4_9GAMM</name>
<dbReference type="RefSeq" id="WP_043873487.1">
    <property type="nucleotide sequence ID" value="NZ_CCVW01000001.1"/>
</dbReference>
<organism evidence="1 2">
    <name type="scientific">Legionella massiliensis</name>
    <dbReference type="NCBI Taxonomy" id="1034943"/>
    <lineage>
        <taxon>Bacteria</taxon>
        <taxon>Pseudomonadati</taxon>
        <taxon>Pseudomonadota</taxon>
        <taxon>Gammaproteobacteria</taxon>
        <taxon>Legionellales</taxon>
        <taxon>Legionellaceae</taxon>
        <taxon>Legionella</taxon>
    </lineage>
</organism>
<sequence>MPIITGTRSQKKEKIKAEISSETFEKITAYCAWANVDDIGLFIEEAAGFIFAKDREWKQYRKAAKKRAESSNA</sequence>
<dbReference type="eggNOG" id="ENOG5031EFE">
    <property type="taxonomic scope" value="Bacteria"/>
</dbReference>
<evidence type="ECO:0000313" key="2">
    <source>
        <dbReference type="Proteomes" id="UP000044071"/>
    </source>
</evidence>
<dbReference type="STRING" id="1034943.BN59_01354"/>
<dbReference type="EMBL" id="CCSB01000001">
    <property type="protein sequence ID" value="CDZ77075.1"/>
    <property type="molecule type" value="Genomic_DNA"/>
</dbReference>
<accession>A0A078KRM4</accession>
<dbReference type="AlphaFoldDB" id="A0A078KRM4"/>
<proteinExistence type="predicted"/>
<keyword evidence="2" id="KW-1185">Reference proteome</keyword>
<dbReference type="Proteomes" id="UP000044071">
    <property type="component" value="Unassembled WGS sequence"/>
</dbReference>
<reference evidence="1 2" key="1">
    <citation type="submission" date="2014-06" db="EMBL/GenBank/DDBJ databases">
        <authorList>
            <person name="Urmite Genomes Urmite Genomes"/>
        </authorList>
    </citation>
    <scope>NUCLEOTIDE SEQUENCE [LARGE SCALE GENOMIC DNA]</scope>
</reference>
<evidence type="ECO:0000313" key="1">
    <source>
        <dbReference type="EMBL" id="CDZ77075.1"/>
    </source>
</evidence>
<protein>
    <submittedName>
        <fullName evidence="1">Uncharacterized protein</fullName>
    </submittedName>
</protein>
<dbReference type="OrthoDB" id="5641080at2"/>
<gene>
    <name evidence="1" type="ORF">BN59_01354</name>
</gene>